<feature type="compositionally biased region" description="Low complexity" evidence="1">
    <location>
        <begin position="309"/>
        <end position="321"/>
    </location>
</feature>
<dbReference type="Proteomes" id="UP000219922">
    <property type="component" value="Unassembled WGS sequence"/>
</dbReference>
<evidence type="ECO:0000256" key="2">
    <source>
        <dbReference type="SAM" id="Phobius"/>
    </source>
</evidence>
<evidence type="ECO:0000313" key="4">
    <source>
        <dbReference type="Proteomes" id="UP000219922"/>
    </source>
</evidence>
<feature type="transmembrane region" description="Helical" evidence="2">
    <location>
        <begin position="67"/>
        <end position="91"/>
    </location>
</feature>
<feature type="region of interest" description="Disordered" evidence="1">
    <location>
        <begin position="35"/>
        <end position="64"/>
    </location>
</feature>
<sequence>MNTDKEVFCTECGNPRKRSTDKVCTKCGSSFPEEHVQVQKNEQVNSSITQQPENNNQKRSNKKGKPILKPAILMTCAGLLLGGGISGYLYIKDTTGPEHVVNEAIVSMDKLDKKKFQQIANYYGIDKSSIGGYTENLLSSLDYYKDIEKKVKDSLKEQEKAIQNNEKTKPFILRLQEKKEKKWFVFKQYEIAFEPVSLSLAIPNNVTLEMDGKKVKSSGDSSTTLKTPVQGMHSFVAKNGEKEEKWSYDVWQQNSKDIEAEINSRIEAIASSTEATPVVAKNDTKQETKQEAKTKEEKGTNSKDSSTSGQQQGNQEANQQQTKASFSDSEVESQVLKIRAEYGNINNTQGNLQKTVDGKGATVYKDKNGVTRKKIVENAPDGEGKTEFYYWNDGKLFFSFSAHSGEEHRYYFQNDKMIRWIGMRATMNFEEGKSNEIYLEEEVKIKSLAY</sequence>
<reference evidence="3 4" key="1">
    <citation type="submission" date="2017-09" db="EMBL/GenBank/DDBJ databases">
        <title>Large-scale bioinformatics analysis of Bacillus genomes uncovers conserved roles of natural products in bacterial physiology.</title>
        <authorList>
            <consortium name="Agbiome Team Llc"/>
            <person name="Bleich R.M."/>
            <person name="Grubbs K.J."/>
            <person name="Santa Maria K.C."/>
            <person name="Allen S.E."/>
            <person name="Farag S."/>
            <person name="Shank E.A."/>
            <person name="Bowers A."/>
        </authorList>
    </citation>
    <scope>NUCLEOTIDE SEQUENCE [LARGE SCALE GENOMIC DNA]</scope>
    <source>
        <strain evidence="3 4">AFS092789</strain>
    </source>
</reference>
<dbReference type="EMBL" id="NVMX01000061">
    <property type="protein sequence ID" value="PDZ95265.1"/>
    <property type="molecule type" value="Genomic_DNA"/>
</dbReference>
<feature type="region of interest" description="Disordered" evidence="1">
    <location>
        <begin position="274"/>
        <end position="330"/>
    </location>
</feature>
<keyword evidence="2" id="KW-0472">Membrane</keyword>
<evidence type="ECO:0000313" key="3">
    <source>
        <dbReference type="EMBL" id="PDZ95265.1"/>
    </source>
</evidence>
<organism evidence="3 4">
    <name type="scientific">Bacillus cereus</name>
    <dbReference type="NCBI Taxonomy" id="1396"/>
    <lineage>
        <taxon>Bacteria</taxon>
        <taxon>Bacillati</taxon>
        <taxon>Bacillota</taxon>
        <taxon>Bacilli</taxon>
        <taxon>Bacillales</taxon>
        <taxon>Bacillaceae</taxon>
        <taxon>Bacillus</taxon>
        <taxon>Bacillus cereus group</taxon>
    </lineage>
</organism>
<gene>
    <name evidence="3" type="ORF">CON36_29355</name>
</gene>
<evidence type="ECO:0000256" key="1">
    <source>
        <dbReference type="SAM" id="MobiDB-lite"/>
    </source>
</evidence>
<dbReference type="RefSeq" id="WP_098006185.1">
    <property type="nucleotide sequence ID" value="NZ_NVMX01000061.1"/>
</dbReference>
<comment type="caution">
    <text evidence="3">The sequence shown here is derived from an EMBL/GenBank/DDBJ whole genome shotgun (WGS) entry which is preliminary data.</text>
</comment>
<feature type="compositionally biased region" description="Basic and acidic residues" evidence="1">
    <location>
        <begin position="282"/>
        <end position="301"/>
    </location>
</feature>
<name>A0A9X6SUC1_BACCE</name>
<accession>A0A9X6SUC1</accession>
<protein>
    <submittedName>
        <fullName evidence="3">Uncharacterized protein</fullName>
    </submittedName>
</protein>
<proteinExistence type="predicted"/>
<keyword evidence="2" id="KW-1133">Transmembrane helix</keyword>
<keyword evidence="2" id="KW-0812">Transmembrane</keyword>
<dbReference type="AlphaFoldDB" id="A0A9X6SUC1"/>
<feature type="compositionally biased region" description="Polar residues" evidence="1">
    <location>
        <begin position="38"/>
        <end position="58"/>
    </location>
</feature>